<dbReference type="InterPro" id="IPR036182">
    <property type="entry name" value="PCuAC_sf"/>
</dbReference>
<dbReference type="PANTHER" id="PTHR36302">
    <property type="entry name" value="BLR7088 PROTEIN"/>
    <property type="match status" value="1"/>
</dbReference>
<keyword evidence="1" id="KW-0732">Signal</keyword>
<dbReference type="Proteomes" id="UP001273505">
    <property type="component" value="Unassembled WGS sequence"/>
</dbReference>
<dbReference type="RefSeq" id="WP_302724457.1">
    <property type="nucleotide sequence ID" value="NZ_JAULRU010000797.1"/>
</dbReference>
<dbReference type="SUPFAM" id="SSF110087">
    <property type="entry name" value="DR1885-like metal-binding protein"/>
    <property type="match status" value="1"/>
</dbReference>
<dbReference type="PANTHER" id="PTHR36302:SF1">
    <property type="entry name" value="COPPER CHAPERONE PCU(A)C"/>
    <property type="match status" value="1"/>
</dbReference>
<dbReference type="InterPro" id="IPR058248">
    <property type="entry name" value="Lxx211020-like"/>
</dbReference>
<feature type="chain" id="PRO_5047376539" evidence="1">
    <location>
        <begin position="21"/>
        <end position="150"/>
    </location>
</feature>
<feature type="signal peptide" evidence="1">
    <location>
        <begin position="1"/>
        <end position="20"/>
    </location>
</feature>
<evidence type="ECO:0000256" key="1">
    <source>
        <dbReference type="SAM" id="SignalP"/>
    </source>
</evidence>
<comment type="caution">
    <text evidence="2">The sequence shown here is derived from an EMBL/GenBank/DDBJ whole genome shotgun (WGS) entry which is preliminary data.</text>
</comment>
<evidence type="ECO:0000313" key="2">
    <source>
        <dbReference type="EMBL" id="MDX6847858.1"/>
    </source>
</evidence>
<reference evidence="2 3" key="1">
    <citation type="submission" date="2023-11" db="EMBL/GenBank/DDBJ databases">
        <title>Gilvimarinus fulvus sp. nov., isolated from the surface of Kelp.</title>
        <authorList>
            <person name="Sun Y.Y."/>
            <person name="Gong Y."/>
            <person name="Du Z.J."/>
        </authorList>
    </citation>
    <scope>NUCLEOTIDE SEQUENCE [LARGE SCALE GENOMIC DNA]</scope>
    <source>
        <strain evidence="2 3">SDUM040013</strain>
    </source>
</reference>
<accession>A0ABU4RSI8</accession>
<organism evidence="2 3">
    <name type="scientific">Gilvimarinus gilvus</name>
    <dbReference type="NCBI Taxonomy" id="3058038"/>
    <lineage>
        <taxon>Bacteria</taxon>
        <taxon>Pseudomonadati</taxon>
        <taxon>Pseudomonadota</taxon>
        <taxon>Gammaproteobacteria</taxon>
        <taxon>Cellvibrionales</taxon>
        <taxon>Cellvibrionaceae</taxon>
        <taxon>Gilvimarinus</taxon>
    </lineage>
</organism>
<dbReference type="EMBL" id="JAXAFO010000001">
    <property type="protein sequence ID" value="MDX6847858.1"/>
    <property type="molecule type" value="Genomic_DNA"/>
</dbReference>
<proteinExistence type="predicted"/>
<dbReference type="InterPro" id="IPR007410">
    <property type="entry name" value="LpqE-like"/>
</dbReference>
<name>A0ABU4RSI8_9GAMM</name>
<protein>
    <submittedName>
        <fullName evidence="2">Copper chaperone PCu(A)C</fullName>
    </submittedName>
</protein>
<gene>
    <name evidence="2" type="ORF">SCD92_00715</name>
</gene>
<dbReference type="Gene3D" id="2.60.40.1890">
    <property type="entry name" value="PCu(A)C copper chaperone"/>
    <property type="match status" value="1"/>
</dbReference>
<sequence>MKYVRLLLWVVCCWSMTAVGSESVSVSDGYVQLPVPGQTRAAAFMVLQNEGESLTLASVSCSCASKVEIHSHTHSDGVMKMRREDALPLPSRQTVTLAPGGWHMMLFDLNPAVRSGQHVELQLTYSDDSVQIIKLPVQSIFDGDDHQHHH</sequence>
<keyword evidence="3" id="KW-1185">Reference proteome</keyword>
<dbReference type="Pfam" id="PF04314">
    <property type="entry name" value="PCuAC"/>
    <property type="match status" value="1"/>
</dbReference>
<evidence type="ECO:0000313" key="3">
    <source>
        <dbReference type="Proteomes" id="UP001273505"/>
    </source>
</evidence>